<accession>A0A8J1TN13</accession>
<dbReference type="AlphaFoldDB" id="A0A8J1TN13"/>
<evidence type="ECO:0000313" key="1">
    <source>
        <dbReference type="EMBL" id="CAH1802106.1"/>
    </source>
</evidence>
<proteinExistence type="predicted"/>
<dbReference type="GO" id="GO:0046556">
    <property type="term" value="F:alpha-L-arabinofuranosidase activity"/>
    <property type="evidence" value="ECO:0007669"/>
    <property type="project" value="InterPro"/>
</dbReference>
<dbReference type="SUPFAM" id="SSF110221">
    <property type="entry name" value="AbfB domain"/>
    <property type="match status" value="1"/>
</dbReference>
<dbReference type="OrthoDB" id="9566065at2759"/>
<dbReference type="Gene3D" id="3.10.100.10">
    <property type="entry name" value="Mannose-Binding Protein A, subunit A"/>
    <property type="match status" value="1"/>
</dbReference>
<dbReference type="Proteomes" id="UP000749559">
    <property type="component" value="Unassembled WGS sequence"/>
</dbReference>
<dbReference type="InterPro" id="IPR016187">
    <property type="entry name" value="CTDL_fold"/>
</dbReference>
<dbReference type="PANTHER" id="PTHR22803">
    <property type="entry name" value="MANNOSE, PHOSPHOLIPASE, LECTIN RECEPTOR RELATED"/>
    <property type="match status" value="1"/>
</dbReference>
<reference evidence="1" key="1">
    <citation type="submission" date="2022-03" db="EMBL/GenBank/DDBJ databases">
        <authorList>
            <person name="Martin C."/>
        </authorList>
    </citation>
    <scope>NUCLEOTIDE SEQUENCE</scope>
</reference>
<dbReference type="PROSITE" id="PS00615">
    <property type="entry name" value="C_TYPE_LECTIN_1"/>
    <property type="match status" value="1"/>
</dbReference>
<dbReference type="InterPro" id="IPR050111">
    <property type="entry name" value="C-type_lectin/snaclec_domain"/>
</dbReference>
<dbReference type="EMBL" id="CAIIXF020000012">
    <property type="protein sequence ID" value="CAH1802106.1"/>
    <property type="molecule type" value="Genomic_DNA"/>
</dbReference>
<dbReference type="Gene3D" id="2.80.10.50">
    <property type="match status" value="1"/>
</dbReference>
<name>A0A8J1TN13_OWEFU</name>
<protein>
    <submittedName>
        <fullName evidence="1">Uncharacterized protein</fullName>
    </submittedName>
</protein>
<organism evidence="1 2">
    <name type="scientific">Owenia fusiformis</name>
    <name type="common">Polychaete worm</name>
    <dbReference type="NCBI Taxonomy" id="6347"/>
    <lineage>
        <taxon>Eukaryota</taxon>
        <taxon>Metazoa</taxon>
        <taxon>Spiralia</taxon>
        <taxon>Lophotrochozoa</taxon>
        <taxon>Annelida</taxon>
        <taxon>Polychaeta</taxon>
        <taxon>Sedentaria</taxon>
        <taxon>Canalipalpata</taxon>
        <taxon>Sabellida</taxon>
        <taxon>Oweniida</taxon>
        <taxon>Oweniidae</taxon>
        <taxon>Owenia</taxon>
    </lineage>
</organism>
<dbReference type="InterPro" id="IPR018378">
    <property type="entry name" value="C-type_lectin_CS"/>
</dbReference>
<keyword evidence="2" id="KW-1185">Reference proteome</keyword>
<evidence type="ECO:0000313" key="2">
    <source>
        <dbReference type="Proteomes" id="UP000749559"/>
    </source>
</evidence>
<dbReference type="SMART" id="SM00034">
    <property type="entry name" value="CLECT"/>
    <property type="match status" value="1"/>
</dbReference>
<dbReference type="InterPro" id="IPR036195">
    <property type="entry name" value="AbfB_ABD_sf"/>
</dbReference>
<dbReference type="SUPFAM" id="SSF56436">
    <property type="entry name" value="C-type lectin-like"/>
    <property type="match status" value="1"/>
</dbReference>
<dbReference type="GO" id="GO:0046373">
    <property type="term" value="P:L-arabinose metabolic process"/>
    <property type="evidence" value="ECO:0007669"/>
    <property type="project" value="InterPro"/>
</dbReference>
<dbReference type="InterPro" id="IPR001304">
    <property type="entry name" value="C-type_lectin-like"/>
</dbReference>
<dbReference type="Pfam" id="PF00059">
    <property type="entry name" value="Lectin_C"/>
    <property type="match status" value="1"/>
</dbReference>
<dbReference type="InterPro" id="IPR016186">
    <property type="entry name" value="C-type_lectin-like/link_sf"/>
</dbReference>
<sequence length="336" mass="37833">MDTSSNDKDCVLNNELMDETSPLQDDASYQYIQMTKQHAANSKTTCSRDVSTRKLKCKSFSGYLTNSPNTYNYNGHCYEFVEQPMVQSDARLYCQAFNGDLVSVNDESEHDFLANTALTLPISSIYIGLAGSGNIYDTWYDGTPVGFTRWRSGEPNNIAEECVFHRTSSKDWIDTSCNRALAFICESESRKELILDGPYLLKPNINSAYYVGVHNTNQLWLFNQSTSSNAFYVQSPGITWQNSSVSFFSADKTRNVMHIVGENVLLQSLYDNTHNVDFAQESTFTMVEGEFLQGFVTLRTSTGEYLRVSGGQLMAHAYENTTAFESSASFQMFPFL</sequence>
<dbReference type="PROSITE" id="PS50041">
    <property type="entry name" value="C_TYPE_LECTIN_2"/>
    <property type="match status" value="1"/>
</dbReference>
<dbReference type="CDD" id="cd00037">
    <property type="entry name" value="CLECT"/>
    <property type="match status" value="1"/>
</dbReference>
<comment type="caution">
    <text evidence="1">The sequence shown here is derived from an EMBL/GenBank/DDBJ whole genome shotgun (WGS) entry which is preliminary data.</text>
</comment>
<gene>
    <name evidence="1" type="ORF">OFUS_LOCUS25821</name>
</gene>